<sequence length="174" mass="19570">MDSVNAANVVIIDPGLRVESSCFRDRFSELLGLMSNGRTDVETSKAVSIAKHSAFVDEGVRINVLMVRSFLIHGIEAWSDSEAGGETVYSPLIGHEVVLFNEERDIGNSGWVEPTHKSRASAVWKWITRRLASPEPVIRAFPGQHSAQPQPENHLWLWRGSPLDLEYDRQMEHH</sequence>
<evidence type="ECO:0000313" key="1">
    <source>
        <dbReference type="EMBL" id="ERZ95569.1"/>
    </source>
</evidence>
<proteinExistence type="predicted"/>
<gene>
    <name evidence="1" type="ORF">GLOINDRAFT_13493</name>
</gene>
<organism evidence="1">
    <name type="scientific">Rhizophagus irregularis (strain DAOM 181602 / DAOM 197198 / MUCL 43194)</name>
    <name type="common">Arbuscular mycorrhizal fungus</name>
    <name type="synonym">Glomus intraradices</name>
    <dbReference type="NCBI Taxonomy" id="747089"/>
    <lineage>
        <taxon>Eukaryota</taxon>
        <taxon>Fungi</taxon>
        <taxon>Fungi incertae sedis</taxon>
        <taxon>Mucoromycota</taxon>
        <taxon>Glomeromycotina</taxon>
        <taxon>Glomeromycetes</taxon>
        <taxon>Glomerales</taxon>
        <taxon>Glomeraceae</taxon>
        <taxon>Rhizophagus</taxon>
    </lineage>
</organism>
<accession>U9SI94</accession>
<name>U9SI94_RHIID</name>
<dbReference type="EMBL" id="KI301137">
    <property type="protein sequence ID" value="ERZ95569.1"/>
    <property type="molecule type" value="Genomic_DNA"/>
</dbReference>
<dbReference type="AlphaFoldDB" id="U9SI94"/>
<dbReference type="HOGENOM" id="CLU_1540917_0_0_1"/>
<reference evidence="1" key="1">
    <citation type="submission" date="2013-07" db="EMBL/GenBank/DDBJ databases">
        <title>The genome of an arbuscular mycorrhizal fungus provides insights into the evolution of the oldest plant symbiosis.</title>
        <authorList>
            <consortium name="DOE Joint Genome Institute"/>
            <person name="Tisserant E."/>
            <person name="Malbreil M."/>
            <person name="Kuo A."/>
            <person name="Kohler A."/>
            <person name="Symeonidi A."/>
            <person name="Balestrini R."/>
            <person name="Charron P."/>
            <person name="Duensing N."/>
            <person name="Frei-dit-Frey N."/>
            <person name="Gianinazzi-Pearson V."/>
            <person name="Gilbert B."/>
            <person name="Handa Y."/>
            <person name="Hijri M."/>
            <person name="Kaul R."/>
            <person name="Kawaguchi M."/>
            <person name="Krajinski F."/>
            <person name="Lammers P."/>
            <person name="Lapierre D."/>
            <person name="Masclaux F.G."/>
            <person name="Murat C."/>
            <person name="Morin E."/>
            <person name="Ndikumana S."/>
            <person name="Pagni M."/>
            <person name="Petitpierre D."/>
            <person name="Requena N."/>
            <person name="Rosikiewicz P."/>
            <person name="Riley R."/>
            <person name="Saito K."/>
            <person name="San Clemente H."/>
            <person name="Shapiro H."/>
            <person name="van Tuinen D."/>
            <person name="Becard G."/>
            <person name="Bonfante P."/>
            <person name="Paszkowski U."/>
            <person name="Shachar-Hill Y."/>
            <person name="Young J.P."/>
            <person name="Sanders I.R."/>
            <person name="Henrissat B."/>
            <person name="Rensing S.A."/>
            <person name="Grigoriev I.V."/>
            <person name="Corradi N."/>
            <person name="Roux C."/>
            <person name="Martin F."/>
        </authorList>
    </citation>
    <scope>NUCLEOTIDE SEQUENCE</scope>
    <source>
        <strain evidence="1">DAOM 197198</strain>
    </source>
</reference>
<protein>
    <submittedName>
        <fullName evidence="1">Uncharacterized protein</fullName>
    </submittedName>
</protein>